<protein>
    <submittedName>
        <fullName evidence="2">Uncharacterized protein</fullName>
    </submittedName>
</protein>
<name>A0A9P6IHA2_9FUNG</name>
<evidence type="ECO:0000313" key="2">
    <source>
        <dbReference type="EMBL" id="KAF9919083.1"/>
    </source>
</evidence>
<sequence>MTDLNGKLVEWASAAHDAPNFPHGENTSKMNFLLDINQEPVAQHDKRTPSSSMSLGHKGDKATPGAEASKQPFAD</sequence>
<evidence type="ECO:0000256" key="1">
    <source>
        <dbReference type="SAM" id="MobiDB-lite"/>
    </source>
</evidence>
<comment type="caution">
    <text evidence="2">The sequence shown here is derived from an EMBL/GenBank/DDBJ whole genome shotgun (WGS) entry which is preliminary data.</text>
</comment>
<dbReference type="Proteomes" id="UP000749646">
    <property type="component" value="Unassembled WGS sequence"/>
</dbReference>
<evidence type="ECO:0000313" key="3">
    <source>
        <dbReference type="Proteomes" id="UP000749646"/>
    </source>
</evidence>
<accession>A0A9P6IHA2</accession>
<proteinExistence type="predicted"/>
<dbReference type="AlphaFoldDB" id="A0A9P6IHA2"/>
<keyword evidence="3" id="KW-1185">Reference proteome</keyword>
<feature type="region of interest" description="Disordered" evidence="1">
    <location>
        <begin position="38"/>
        <end position="75"/>
    </location>
</feature>
<feature type="non-terminal residue" evidence="2">
    <location>
        <position position="75"/>
    </location>
</feature>
<organism evidence="2 3">
    <name type="scientific">Modicella reniformis</name>
    <dbReference type="NCBI Taxonomy" id="1440133"/>
    <lineage>
        <taxon>Eukaryota</taxon>
        <taxon>Fungi</taxon>
        <taxon>Fungi incertae sedis</taxon>
        <taxon>Mucoromycota</taxon>
        <taxon>Mortierellomycotina</taxon>
        <taxon>Mortierellomycetes</taxon>
        <taxon>Mortierellales</taxon>
        <taxon>Mortierellaceae</taxon>
        <taxon>Modicella</taxon>
    </lineage>
</organism>
<gene>
    <name evidence="2" type="ORF">BGZ65_012315</name>
</gene>
<dbReference type="EMBL" id="JAAAHW010011583">
    <property type="protein sequence ID" value="KAF9919083.1"/>
    <property type="molecule type" value="Genomic_DNA"/>
</dbReference>
<reference evidence="2" key="1">
    <citation type="journal article" date="2020" name="Fungal Divers.">
        <title>Resolving the Mortierellaceae phylogeny through synthesis of multi-gene phylogenetics and phylogenomics.</title>
        <authorList>
            <person name="Vandepol N."/>
            <person name="Liber J."/>
            <person name="Desiro A."/>
            <person name="Na H."/>
            <person name="Kennedy M."/>
            <person name="Barry K."/>
            <person name="Grigoriev I.V."/>
            <person name="Miller A.N."/>
            <person name="O'Donnell K."/>
            <person name="Stajich J.E."/>
            <person name="Bonito G."/>
        </authorList>
    </citation>
    <scope>NUCLEOTIDE SEQUENCE</scope>
    <source>
        <strain evidence="2">MES-2147</strain>
    </source>
</reference>